<evidence type="ECO:0000313" key="4">
    <source>
        <dbReference type="Proteomes" id="UP000228952"/>
    </source>
</evidence>
<proteinExistence type="predicted"/>
<feature type="domain" description="23S rRNA (guanine(745)-N(1))-methyltransferase N-terminal" evidence="2">
    <location>
        <begin position="288"/>
        <end position="321"/>
    </location>
</feature>
<evidence type="ECO:0000313" key="3">
    <source>
        <dbReference type="EMBL" id="PJA14649.1"/>
    </source>
</evidence>
<dbReference type="InterPro" id="IPR048647">
    <property type="entry name" value="RlmA_N"/>
</dbReference>
<organism evidence="3 4">
    <name type="scientific">Candidatus Dojkabacteria bacterium CG_4_10_14_0_2_um_filter_Dojkabacteria_WS6_41_15</name>
    <dbReference type="NCBI Taxonomy" id="2014249"/>
    <lineage>
        <taxon>Bacteria</taxon>
        <taxon>Candidatus Dojkabacteria</taxon>
    </lineage>
</organism>
<name>A0A2M7W2B9_9BACT</name>
<evidence type="ECO:0000259" key="2">
    <source>
        <dbReference type="Pfam" id="PF21302"/>
    </source>
</evidence>
<dbReference type="Pfam" id="PF08241">
    <property type="entry name" value="Methyltransf_11"/>
    <property type="match status" value="1"/>
</dbReference>
<dbReference type="Pfam" id="PF21302">
    <property type="entry name" value="Zn_ribbon_RlmA"/>
    <property type="match status" value="1"/>
</dbReference>
<dbReference type="InterPro" id="IPR029063">
    <property type="entry name" value="SAM-dependent_MTases_sf"/>
</dbReference>
<dbReference type="Proteomes" id="UP000228952">
    <property type="component" value="Unassembled WGS sequence"/>
</dbReference>
<dbReference type="GO" id="GO:0008757">
    <property type="term" value="F:S-adenosylmethionine-dependent methyltransferase activity"/>
    <property type="evidence" value="ECO:0007669"/>
    <property type="project" value="InterPro"/>
</dbReference>
<gene>
    <name evidence="3" type="ORF">COX64_01765</name>
</gene>
<dbReference type="Gene3D" id="3.40.50.150">
    <property type="entry name" value="Vaccinia Virus protein VP39"/>
    <property type="match status" value="1"/>
</dbReference>
<feature type="domain" description="Methyltransferase type 11" evidence="1">
    <location>
        <begin position="58"/>
        <end position="155"/>
    </location>
</feature>
<dbReference type="InterPro" id="IPR013216">
    <property type="entry name" value="Methyltransf_11"/>
</dbReference>
<accession>A0A2M7W2B9</accession>
<comment type="caution">
    <text evidence="3">The sequence shown here is derived from an EMBL/GenBank/DDBJ whole genome shotgun (WGS) entry which is preliminary data.</text>
</comment>
<dbReference type="AlphaFoldDB" id="A0A2M7W2B9"/>
<dbReference type="CDD" id="cd02440">
    <property type="entry name" value="AdoMet_MTases"/>
    <property type="match status" value="1"/>
</dbReference>
<dbReference type="EMBL" id="PFQB01000043">
    <property type="protein sequence ID" value="PJA14649.1"/>
    <property type="molecule type" value="Genomic_DNA"/>
</dbReference>
<protein>
    <submittedName>
        <fullName evidence="3">Uncharacterized protein</fullName>
    </submittedName>
</protein>
<reference evidence="4" key="1">
    <citation type="submission" date="2017-09" db="EMBL/GenBank/DDBJ databases">
        <title>Depth-based differentiation of microbial function through sediment-hosted aquifers and enrichment of novel symbionts in the deep terrestrial subsurface.</title>
        <authorList>
            <person name="Probst A.J."/>
            <person name="Ladd B."/>
            <person name="Jarett J.K."/>
            <person name="Geller-Mcgrath D.E."/>
            <person name="Sieber C.M.K."/>
            <person name="Emerson J.B."/>
            <person name="Anantharaman K."/>
            <person name="Thomas B.C."/>
            <person name="Malmstrom R."/>
            <person name="Stieglmeier M."/>
            <person name="Klingl A."/>
            <person name="Woyke T."/>
            <person name="Ryan C.M."/>
            <person name="Banfield J.F."/>
        </authorList>
    </citation>
    <scope>NUCLEOTIDE SEQUENCE [LARGE SCALE GENOMIC DNA]</scope>
</reference>
<dbReference type="SUPFAM" id="SSF53335">
    <property type="entry name" value="S-adenosyl-L-methionine-dependent methyltransferases"/>
    <property type="match status" value="1"/>
</dbReference>
<sequence length="331" mass="37846">MLRNKDMNPKDFVANYELNSYRYSDFWKGREYEHVAEVTLLTFLLKKYVPDVNKREIVDLGGAYGRLAPLYGSTAKQVVLADYSSNELLEGQNRIVLSPYKEKVKFVALNAYRLPFALNSIDLLLSVRVMHHLKDLPLFFTELGKTLVPGGIAIIEFANKNHLLALMRHLVRLDVVPYKRLPVLRVNHQNNTSQGMKEGQLAIMYNFSPDFVRHTAVQAGLEVEGLYACSFWRIPLLKKIIPTGWLNRLEALMQQIAPHWLITPSVFIVLKKPGEFIESSILLGERLRCPTCCTLLHAEKSALVCSNGHRFEQAKKGIIDLRDPRPEQVDF</sequence>
<evidence type="ECO:0000259" key="1">
    <source>
        <dbReference type="Pfam" id="PF08241"/>
    </source>
</evidence>